<proteinExistence type="predicted"/>
<evidence type="ECO:0000313" key="1">
    <source>
        <dbReference type="EMBL" id="MBX35535.1"/>
    </source>
</evidence>
<accession>A0A2P2MZ92</accession>
<reference evidence="1" key="1">
    <citation type="submission" date="2018-02" db="EMBL/GenBank/DDBJ databases">
        <title>Rhizophora mucronata_Transcriptome.</title>
        <authorList>
            <person name="Meera S.P."/>
            <person name="Sreeshan A."/>
            <person name="Augustine A."/>
        </authorList>
    </citation>
    <scope>NUCLEOTIDE SEQUENCE</scope>
    <source>
        <tissue evidence="1">Leaf</tissue>
    </source>
</reference>
<protein>
    <submittedName>
        <fullName evidence="1">Uncharacterized protein</fullName>
    </submittedName>
</protein>
<dbReference type="EMBL" id="GGEC01055051">
    <property type="protein sequence ID" value="MBX35535.1"/>
    <property type="molecule type" value="Transcribed_RNA"/>
</dbReference>
<sequence length="73" mass="8554">MLSMLSASLYLSLNVKFTLITGKFFHNKNKVKINKSRHLGWQIVPFKPEPLWCTMRYYELYGSNPGLILIIYS</sequence>
<name>A0A2P2MZ92_RHIMU</name>
<dbReference type="AlphaFoldDB" id="A0A2P2MZ92"/>
<organism evidence="1">
    <name type="scientific">Rhizophora mucronata</name>
    <name type="common">Asiatic mangrove</name>
    <dbReference type="NCBI Taxonomy" id="61149"/>
    <lineage>
        <taxon>Eukaryota</taxon>
        <taxon>Viridiplantae</taxon>
        <taxon>Streptophyta</taxon>
        <taxon>Embryophyta</taxon>
        <taxon>Tracheophyta</taxon>
        <taxon>Spermatophyta</taxon>
        <taxon>Magnoliopsida</taxon>
        <taxon>eudicotyledons</taxon>
        <taxon>Gunneridae</taxon>
        <taxon>Pentapetalae</taxon>
        <taxon>rosids</taxon>
        <taxon>fabids</taxon>
        <taxon>Malpighiales</taxon>
        <taxon>Rhizophoraceae</taxon>
        <taxon>Rhizophora</taxon>
    </lineage>
</organism>